<evidence type="ECO:0000313" key="2">
    <source>
        <dbReference type="Proteomes" id="UP000237144"/>
    </source>
</evidence>
<dbReference type="AlphaFoldDB" id="A0A2S5B577"/>
<feature type="non-terminal residue" evidence="1">
    <location>
        <position position="1"/>
    </location>
</feature>
<proteinExistence type="predicted"/>
<protein>
    <submittedName>
        <fullName evidence="1">Uncharacterized protein</fullName>
    </submittedName>
</protein>
<organism evidence="1 2">
    <name type="scientific">Rhodotorula taiwanensis</name>
    <dbReference type="NCBI Taxonomy" id="741276"/>
    <lineage>
        <taxon>Eukaryota</taxon>
        <taxon>Fungi</taxon>
        <taxon>Dikarya</taxon>
        <taxon>Basidiomycota</taxon>
        <taxon>Pucciniomycotina</taxon>
        <taxon>Microbotryomycetes</taxon>
        <taxon>Sporidiobolales</taxon>
        <taxon>Sporidiobolaceae</taxon>
        <taxon>Rhodotorula</taxon>
    </lineage>
</organism>
<evidence type="ECO:0000313" key="1">
    <source>
        <dbReference type="EMBL" id="POY71933.1"/>
    </source>
</evidence>
<accession>A0A2S5B577</accession>
<keyword evidence="2" id="KW-1185">Reference proteome</keyword>
<reference evidence="1 2" key="1">
    <citation type="journal article" date="2018" name="Front. Microbiol.">
        <title>Prospects for Fungal Bioremediation of Acidic Radioactive Waste Sites: Characterization and Genome Sequence of Rhodotorula taiwanensis MD1149.</title>
        <authorList>
            <person name="Tkavc R."/>
            <person name="Matrosova V.Y."/>
            <person name="Grichenko O.E."/>
            <person name="Gostincar C."/>
            <person name="Volpe R.P."/>
            <person name="Klimenkova P."/>
            <person name="Gaidamakova E.K."/>
            <person name="Zhou C.E."/>
            <person name="Stewart B.J."/>
            <person name="Lyman M.G."/>
            <person name="Malfatti S.A."/>
            <person name="Rubinfeld B."/>
            <person name="Courtot M."/>
            <person name="Singh J."/>
            <person name="Dalgard C.L."/>
            <person name="Hamilton T."/>
            <person name="Frey K.G."/>
            <person name="Gunde-Cimerman N."/>
            <person name="Dugan L."/>
            <person name="Daly M.J."/>
        </authorList>
    </citation>
    <scope>NUCLEOTIDE SEQUENCE [LARGE SCALE GENOMIC DNA]</scope>
    <source>
        <strain evidence="1 2">MD1149</strain>
    </source>
</reference>
<dbReference type="SUPFAM" id="SSF140860">
    <property type="entry name" value="Pseudo ankyrin repeat-like"/>
    <property type="match status" value="1"/>
</dbReference>
<gene>
    <name evidence="1" type="ORF">BMF94_5041</name>
</gene>
<dbReference type="STRING" id="741276.A0A2S5B577"/>
<dbReference type="EMBL" id="PJQD01000065">
    <property type="protein sequence ID" value="POY71933.1"/>
    <property type="molecule type" value="Genomic_DNA"/>
</dbReference>
<dbReference type="Proteomes" id="UP000237144">
    <property type="component" value="Unassembled WGS sequence"/>
</dbReference>
<dbReference type="OrthoDB" id="70387at2759"/>
<name>A0A2S5B577_9BASI</name>
<comment type="caution">
    <text evidence="1">The sequence shown here is derived from an EMBL/GenBank/DDBJ whole genome shotgun (WGS) entry which is preliminary data.</text>
</comment>
<sequence>LLQGEVYKSDAGEVTRKSQICENPRAVQSRRRNRNPRTARICSRLAIPNSICCCSQLALFFGPKKNMGEMTRGFQDRDCKAAVVAPVHSRTPADTAYSAPSKMPASRRLPPELVSLIVTRTGDWELAHALGVRTSLPTPPPWLEFATPLDRAILRSGQAYSDGDGDGDGTVPVRYARAHGHTQFTQWGARVMLRFALVHTIEELFRVDESQFRRQCEHLLPVVASAWGRRNVLEWAKESEFKLNPDPRIMAEAIDEASRHGQVEMLDFWLNSGLPLHYSDAALLSATFMGQVGVLEWWKKSGLPLKIGNVLDFASMEGTTVCLDWWKNSGLPVRYSKAALYTLSKTGNLALLSWWLASGYTLSYDKEVLVIATRYGHVDVLEWWARSGLDNLEFRFFDIEEALEDSVANKEETQKWWERRGYDTAMGANQWMRLRNLNER</sequence>